<reference evidence="2 3" key="1">
    <citation type="journal article" date="2016" name="Nat. Commun.">
        <title>Thousands of microbial genomes shed light on interconnected biogeochemical processes in an aquifer system.</title>
        <authorList>
            <person name="Anantharaman K."/>
            <person name="Brown C.T."/>
            <person name="Hug L.A."/>
            <person name="Sharon I."/>
            <person name="Castelle C.J."/>
            <person name="Probst A.J."/>
            <person name="Thomas B.C."/>
            <person name="Singh A."/>
            <person name="Wilkins M.J."/>
            <person name="Karaoz U."/>
            <person name="Brodie E.L."/>
            <person name="Williams K.H."/>
            <person name="Hubbard S.S."/>
            <person name="Banfield J.F."/>
        </authorList>
    </citation>
    <scope>NUCLEOTIDE SEQUENCE [LARGE SCALE GENOMIC DNA]</scope>
</reference>
<evidence type="ECO:0000313" key="3">
    <source>
        <dbReference type="Proteomes" id="UP000176498"/>
    </source>
</evidence>
<comment type="caution">
    <text evidence="2">The sequence shown here is derived from an EMBL/GenBank/DDBJ whole genome shotgun (WGS) entry which is preliminary data.</text>
</comment>
<keyword evidence="1" id="KW-0472">Membrane</keyword>
<sequence length="91" mass="9944">MAVIYAFLGFALIYLGFAIIDPDKERKKECVVLAGWIMIIALSIYGLTLPVSGEVFLGLYAVSILAMIMAGIKCYKYGKLIPPRPMAKVNG</sequence>
<feature type="transmembrane region" description="Helical" evidence="1">
    <location>
        <begin position="55"/>
        <end position="75"/>
    </location>
</feature>
<evidence type="ECO:0000313" key="2">
    <source>
        <dbReference type="EMBL" id="OGY42525.1"/>
    </source>
</evidence>
<feature type="transmembrane region" description="Helical" evidence="1">
    <location>
        <begin position="6"/>
        <end position="23"/>
    </location>
</feature>
<keyword evidence="1" id="KW-0812">Transmembrane</keyword>
<gene>
    <name evidence="2" type="ORF">A2Y82_04135</name>
</gene>
<dbReference type="EMBL" id="MHHZ01000003">
    <property type="protein sequence ID" value="OGY42525.1"/>
    <property type="molecule type" value="Genomic_DNA"/>
</dbReference>
<organism evidence="2 3">
    <name type="scientific">Candidatus Buchananbacteria bacterium RBG_13_36_9</name>
    <dbReference type="NCBI Taxonomy" id="1797530"/>
    <lineage>
        <taxon>Bacteria</taxon>
        <taxon>Candidatus Buchananiibacteriota</taxon>
    </lineage>
</organism>
<name>A0A1G1XR38_9BACT</name>
<proteinExistence type="predicted"/>
<dbReference type="Proteomes" id="UP000176498">
    <property type="component" value="Unassembled WGS sequence"/>
</dbReference>
<evidence type="ECO:0000256" key="1">
    <source>
        <dbReference type="SAM" id="Phobius"/>
    </source>
</evidence>
<accession>A0A1G1XR38</accession>
<protein>
    <submittedName>
        <fullName evidence="2">Uncharacterized protein</fullName>
    </submittedName>
</protein>
<dbReference type="AlphaFoldDB" id="A0A1G1XR38"/>
<keyword evidence="1" id="KW-1133">Transmembrane helix</keyword>
<feature type="transmembrane region" description="Helical" evidence="1">
    <location>
        <begin position="30"/>
        <end position="49"/>
    </location>
</feature>